<feature type="region of interest" description="Disordered" evidence="11">
    <location>
        <begin position="69"/>
        <end position="197"/>
    </location>
</feature>
<dbReference type="GO" id="GO:0030288">
    <property type="term" value="C:outer membrane-bounded periplasmic space"/>
    <property type="evidence" value="ECO:0007669"/>
    <property type="project" value="InterPro"/>
</dbReference>
<reference evidence="14" key="1">
    <citation type="submission" date="2016-10" db="EMBL/GenBank/DDBJ databases">
        <authorList>
            <person name="Varghese N."/>
            <person name="Submissions S."/>
        </authorList>
    </citation>
    <scope>NUCLEOTIDE SEQUENCE [LARGE SCALE GENOMIC DNA]</scope>
    <source>
        <strain evidence="14">ES.061</strain>
    </source>
</reference>
<comment type="subcellular location">
    <subcellularLocation>
        <location evidence="1 10">Cell inner membrane</location>
        <topology evidence="1 10">Single-pass membrane protein</topology>
        <orientation evidence="1 10">Periplasmic side</orientation>
    </subcellularLocation>
</comment>
<evidence type="ECO:0000256" key="6">
    <source>
        <dbReference type="ARBA" id="ARBA00022692"/>
    </source>
</evidence>
<keyword evidence="4 10" id="KW-1003">Cell membrane</keyword>
<evidence type="ECO:0000313" key="13">
    <source>
        <dbReference type="EMBL" id="SEB35477.1"/>
    </source>
</evidence>
<comment type="similarity">
    <text evidence="2 10">Belongs to the TonB family.</text>
</comment>
<dbReference type="PANTHER" id="PTHR33446">
    <property type="entry name" value="PROTEIN TONB-RELATED"/>
    <property type="match status" value="1"/>
</dbReference>
<dbReference type="PANTHER" id="PTHR33446:SF2">
    <property type="entry name" value="PROTEIN TONB"/>
    <property type="match status" value="1"/>
</dbReference>
<dbReference type="RefSeq" id="WP_090326173.1">
    <property type="nucleotide sequence ID" value="NZ_FNSL01000001.1"/>
</dbReference>
<evidence type="ECO:0000256" key="3">
    <source>
        <dbReference type="ARBA" id="ARBA00022448"/>
    </source>
</evidence>
<dbReference type="NCBIfam" id="TIGR01352">
    <property type="entry name" value="tonB_Cterm"/>
    <property type="match status" value="1"/>
</dbReference>
<evidence type="ECO:0000313" key="14">
    <source>
        <dbReference type="Proteomes" id="UP000199064"/>
    </source>
</evidence>
<keyword evidence="8 10" id="KW-1133">Transmembrane helix</keyword>
<keyword evidence="10" id="KW-0735">Signal-anchor</keyword>
<feature type="transmembrane region" description="Helical" evidence="10">
    <location>
        <begin position="17"/>
        <end position="38"/>
    </location>
</feature>
<organism evidence="13 14">
    <name type="scientific">Nitratireductor aquibiodomus</name>
    <dbReference type="NCBI Taxonomy" id="204799"/>
    <lineage>
        <taxon>Bacteria</taxon>
        <taxon>Pseudomonadati</taxon>
        <taxon>Pseudomonadota</taxon>
        <taxon>Alphaproteobacteria</taxon>
        <taxon>Hyphomicrobiales</taxon>
        <taxon>Phyllobacteriaceae</taxon>
        <taxon>Nitratireductor</taxon>
    </lineage>
</organism>
<dbReference type="PRINTS" id="PR01374">
    <property type="entry name" value="TONBPROTEIN"/>
</dbReference>
<dbReference type="GO" id="GO:0015891">
    <property type="term" value="P:siderophore transport"/>
    <property type="evidence" value="ECO:0007669"/>
    <property type="project" value="InterPro"/>
</dbReference>
<dbReference type="GO" id="GO:0055085">
    <property type="term" value="P:transmembrane transport"/>
    <property type="evidence" value="ECO:0007669"/>
    <property type="project" value="InterPro"/>
</dbReference>
<proteinExistence type="inferred from homology"/>
<dbReference type="EMBL" id="FNSL01000001">
    <property type="protein sequence ID" value="SEB35477.1"/>
    <property type="molecule type" value="Genomic_DNA"/>
</dbReference>
<dbReference type="InterPro" id="IPR003538">
    <property type="entry name" value="TonB"/>
</dbReference>
<keyword evidence="7 10" id="KW-0653">Protein transport</keyword>
<dbReference type="GO" id="GO:0098797">
    <property type="term" value="C:plasma membrane protein complex"/>
    <property type="evidence" value="ECO:0007669"/>
    <property type="project" value="TreeGrafter"/>
</dbReference>
<dbReference type="SUPFAM" id="SSF74653">
    <property type="entry name" value="TolA/TonB C-terminal domain"/>
    <property type="match status" value="1"/>
</dbReference>
<dbReference type="Pfam" id="PF03544">
    <property type="entry name" value="TonB_C"/>
    <property type="match status" value="1"/>
</dbReference>
<evidence type="ECO:0000256" key="11">
    <source>
        <dbReference type="SAM" id="MobiDB-lite"/>
    </source>
</evidence>
<evidence type="ECO:0000256" key="7">
    <source>
        <dbReference type="ARBA" id="ARBA00022927"/>
    </source>
</evidence>
<dbReference type="AlphaFoldDB" id="A0A1H4IN50"/>
<evidence type="ECO:0000256" key="4">
    <source>
        <dbReference type="ARBA" id="ARBA00022475"/>
    </source>
</evidence>
<feature type="compositionally biased region" description="Low complexity" evidence="11">
    <location>
        <begin position="160"/>
        <end position="170"/>
    </location>
</feature>
<gene>
    <name evidence="13" type="ORF">SAMN05216452_0262</name>
</gene>
<feature type="domain" description="TonB C-terminal" evidence="12">
    <location>
        <begin position="196"/>
        <end position="284"/>
    </location>
</feature>
<keyword evidence="3 10" id="KW-0813">Transport</keyword>
<dbReference type="Proteomes" id="UP000199064">
    <property type="component" value="Unassembled WGS sequence"/>
</dbReference>
<keyword evidence="9 10" id="KW-0472">Membrane</keyword>
<feature type="compositionally biased region" description="Acidic residues" evidence="11">
    <location>
        <begin position="90"/>
        <end position="105"/>
    </location>
</feature>
<keyword evidence="14" id="KW-1185">Reference proteome</keyword>
<dbReference type="PROSITE" id="PS52015">
    <property type="entry name" value="TONB_CTD"/>
    <property type="match status" value="1"/>
</dbReference>
<evidence type="ECO:0000256" key="1">
    <source>
        <dbReference type="ARBA" id="ARBA00004383"/>
    </source>
</evidence>
<dbReference type="GO" id="GO:0015031">
    <property type="term" value="P:protein transport"/>
    <property type="evidence" value="ECO:0007669"/>
    <property type="project" value="UniProtKB-UniRule"/>
</dbReference>
<dbReference type="InterPro" id="IPR037682">
    <property type="entry name" value="TonB_C"/>
</dbReference>
<feature type="compositionally biased region" description="Polar residues" evidence="11">
    <location>
        <begin position="177"/>
        <end position="191"/>
    </location>
</feature>
<evidence type="ECO:0000256" key="8">
    <source>
        <dbReference type="ARBA" id="ARBA00022989"/>
    </source>
</evidence>
<feature type="compositionally biased region" description="Pro residues" evidence="11">
    <location>
        <begin position="129"/>
        <end position="139"/>
    </location>
</feature>
<name>A0A1H4IN50_9HYPH</name>
<dbReference type="GO" id="GO:0031992">
    <property type="term" value="F:energy transducer activity"/>
    <property type="evidence" value="ECO:0007669"/>
    <property type="project" value="InterPro"/>
</dbReference>
<keyword evidence="6 10" id="KW-0812">Transmembrane</keyword>
<evidence type="ECO:0000256" key="5">
    <source>
        <dbReference type="ARBA" id="ARBA00022519"/>
    </source>
</evidence>
<dbReference type="InterPro" id="IPR006260">
    <property type="entry name" value="TonB/TolA_C"/>
</dbReference>
<evidence type="ECO:0000256" key="9">
    <source>
        <dbReference type="ARBA" id="ARBA00023136"/>
    </source>
</evidence>
<feature type="compositionally biased region" description="Basic residues" evidence="11">
    <location>
        <begin position="150"/>
        <end position="159"/>
    </location>
</feature>
<dbReference type="InterPro" id="IPR051045">
    <property type="entry name" value="TonB-dependent_transducer"/>
</dbReference>
<evidence type="ECO:0000256" key="2">
    <source>
        <dbReference type="ARBA" id="ARBA00006555"/>
    </source>
</evidence>
<comment type="function">
    <text evidence="10">Interacts with outer membrane receptor proteins that carry out high-affinity binding and energy dependent uptake into the periplasmic space of specific substrates. It could act to transduce energy from the cytoplasmic membrane to specific energy-requiring processes in the outer membrane, resulting in the release into the periplasm of ligands bound by these outer membrane proteins.</text>
</comment>
<dbReference type="Gene3D" id="3.30.1150.10">
    <property type="match status" value="1"/>
</dbReference>
<sequence length="284" mass="30724">MSAWNGSAGRLARLTELALWTGACLAVLAVHVGAVVLLTREEPVTPVANEPPAAIMIEFAEAPEAVATEEEVMAAEQENSTESTASAGEELPEEEPPEEVAEPTETEVKEDQPEVSEIAQLLENVAVPLPTPRPQPPAPIKVEKKEPTKKVTKRRKKRSAASTQATKAQANVRKSNRTAARQNASGRSAPNISPARWQSRLMAHLERRKRYPSSARARREQGTVYVRFRIDGNGNVSGISLARSSGYPALDTAVLSLVRRASPVPAPPPGVNRTLTVPVRFSQR</sequence>
<keyword evidence="5 10" id="KW-0997">Cell inner membrane</keyword>
<accession>A0A1H4IN50</accession>
<evidence type="ECO:0000259" key="12">
    <source>
        <dbReference type="PROSITE" id="PS52015"/>
    </source>
</evidence>
<protein>
    <recommendedName>
        <fullName evidence="10">Protein TonB</fullName>
    </recommendedName>
</protein>
<evidence type="ECO:0000256" key="10">
    <source>
        <dbReference type="RuleBase" id="RU362123"/>
    </source>
</evidence>